<sequence>MPTDMTDHRPASRAARARDLLAALLLAGTPACVLAVPASAAATAVPAARPREPYPPHGNRLYTRLGNGKYNVNYSSIISPTQSYGFQSMQNASVNGRSTTQAGMCRRKHRVCSIRQKMWVSSG</sequence>
<dbReference type="RefSeq" id="WP_203984315.1">
    <property type="nucleotide sequence ID" value="NZ_BOOU01000036.1"/>
</dbReference>
<accession>A0A919R2X8</accession>
<protein>
    <recommendedName>
        <fullName evidence="4">Endo-1,4-beta-xylanase</fullName>
    </recommendedName>
</protein>
<keyword evidence="1" id="KW-0732">Signal</keyword>
<gene>
    <name evidence="2" type="ORF">Sru01_24130</name>
</gene>
<evidence type="ECO:0000256" key="1">
    <source>
        <dbReference type="SAM" id="SignalP"/>
    </source>
</evidence>
<reference evidence="2" key="1">
    <citation type="submission" date="2021-01" db="EMBL/GenBank/DDBJ databases">
        <title>Whole genome shotgun sequence of Sphaerisporangium rufum NBRC 109079.</title>
        <authorList>
            <person name="Komaki H."/>
            <person name="Tamura T."/>
        </authorList>
    </citation>
    <scope>NUCLEOTIDE SEQUENCE</scope>
    <source>
        <strain evidence="2">NBRC 109079</strain>
    </source>
</reference>
<feature type="chain" id="PRO_5039343488" description="Endo-1,4-beta-xylanase" evidence="1">
    <location>
        <begin position="36"/>
        <end position="123"/>
    </location>
</feature>
<dbReference type="EMBL" id="BOOU01000036">
    <property type="protein sequence ID" value="GII77431.1"/>
    <property type="molecule type" value="Genomic_DNA"/>
</dbReference>
<dbReference type="Proteomes" id="UP000655287">
    <property type="component" value="Unassembled WGS sequence"/>
</dbReference>
<evidence type="ECO:0000313" key="3">
    <source>
        <dbReference type="Proteomes" id="UP000655287"/>
    </source>
</evidence>
<comment type="caution">
    <text evidence="2">The sequence shown here is derived from an EMBL/GenBank/DDBJ whole genome shotgun (WGS) entry which is preliminary data.</text>
</comment>
<proteinExistence type="predicted"/>
<dbReference type="AlphaFoldDB" id="A0A919R2X8"/>
<evidence type="ECO:0008006" key="4">
    <source>
        <dbReference type="Google" id="ProtNLM"/>
    </source>
</evidence>
<feature type="signal peptide" evidence="1">
    <location>
        <begin position="1"/>
        <end position="35"/>
    </location>
</feature>
<name>A0A919R2X8_9ACTN</name>
<evidence type="ECO:0000313" key="2">
    <source>
        <dbReference type="EMBL" id="GII77431.1"/>
    </source>
</evidence>
<organism evidence="2 3">
    <name type="scientific">Sphaerisporangium rufum</name>
    <dbReference type="NCBI Taxonomy" id="1381558"/>
    <lineage>
        <taxon>Bacteria</taxon>
        <taxon>Bacillati</taxon>
        <taxon>Actinomycetota</taxon>
        <taxon>Actinomycetes</taxon>
        <taxon>Streptosporangiales</taxon>
        <taxon>Streptosporangiaceae</taxon>
        <taxon>Sphaerisporangium</taxon>
    </lineage>
</organism>
<keyword evidence="3" id="KW-1185">Reference proteome</keyword>